<keyword evidence="9" id="KW-1185">Reference proteome</keyword>
<organism evidence="8 9">
    <name type="scientific">Blastocystis sp. subtype 1 (strain ATCC 50177 / NandII)</name>
    <dbReference type="NCBI Taxonomy" id="478820"/>
    <lineage>
        <taxon>Eukaryota</taxon>
        <taxon>Sar</taxon>
        <taxon>Stramenopiles</taxon>
        <taxon>Bigyra</taxon>
        <taxon>Opalozoa</taxon>
        <taxon>Opalinata</taxon>
        <taxon>Blastocystidae</taxon>
        <taxon>Blastocystis</taxon>
    </lineage>
</organism>
<keyword evidence="6" id="KW-0732">Signal</keyword>
<feature type="signal peptide" evidence="6">
    <location>
        <begin position="1"/>
        <end position="20"/>
    </location>
</feature>
<dbReference type="AlphaFoldDB" id="A0A196SC55"/>
<dbReference type="CDD" id="cd02981">
    <property type="entry name" value="PDI_b_family"/>
    <property type="match status" value="1"/>
</dbReference>
<evidence type="ECO:0000259" key="7">
    <source>
        <dbReference type="PROSITE" id="PS51352"/>
    </source>
</evidence>
<evidence type="ECO:0000256" key="2">
    <source>
        <dbReference type="ARBA" id="ARBA00022692"/>
    </source>
</evidence>
<name>A0A196SC55_BLAHN</name>
<evidence type="ECO:0000256" key="3">
    <source>
        <dbReference type="ARBA" id="ARBA00022989"/>
    </source>
</evidence>
<evidence type="ECO:0000256" key="1">
    <source>
        <dbReference type="ARBA" id="ARBA00004389"/>
    </source>
</evidence>
<feature type="chain" id="PRO_5008274522" evidence="6">
    <location>
        <begin position="21"/>
        <end position="366"/>
    </location>
</feature>
<dbReference type="InterPro" id="IPR036249">
    <property type="entry name" value="Thioredoxin-like_sf"/>
</dbReference>
<keyword evidence="2" id="KW-0812">Transmembrane</keyword>
<dbReference type="Gene3D" id="3.40.30.10">
    <property type="entry name" value="Glutaredoxin"/>
    <property type="match status" value="3"/>
</dbReference>
<accession>A0A196SC55</accession>
<sequence length="366" mass="41504">MTHFARFILAFSALLSLTLAEDLEISEKCSVALTDANFKNIIESNEYVFVLFYSATCAACRRFAPIWEDLTCSLHDNNLVFAQLEGNANQGVIGAYGVTHTPTLALFHRDMATPLKFSGQRYKEAMLYFLKFSFWRGNVDNHLETSLNGFFPTMEGKEYSAFTEAAIALDGVVRCGEIISSTIQEAYGLEPGKPAIVLYKDYDERKMVYDGEWDAPQIAAWARLMDHPTVGFADSQHIRNFFQKEGTLVHLFITKESVEGDVGTFMDFLFHEVSIPVIEQKIMKRGTFSVVFSFAEENKDWLKNTALDNGHFPTAMIVDFKTGYRYMPRTQLEFNTIATDVIQFMNDYTLGLTPPLTNKNEDEAEL</sequence>
<protein>
    <submittedName>
        <fullName evidence="8">Disulfide isomerase</fullName>
    </submittedName>
</protein>
<dbReference type="SUPFAM" id="SSF52833">
    <property type="entry name" value="Thioredoxin-like"/>
    <property type="match status" value="2"/>
</dbReference>
<dbReference type="Pfam" id="PF00085">
    <property type="entry name" value="Thioredoxin"/>
    <property type="match status" value="1"/>
</dbReference>
<dbReference type="OrthoDB" id="2121326at2759"/>
<evidence type="ECO:0000313" key="9">
    <source>
        <dbReference type="Proteomes" id="UP000078348"/>
    </source>
</evidence>
<dbReference type="PANTHER" id="PTHR46426:SF1">
    <property type="entry name" value="PROTEIN DISULFIDE-ISOMERASE TMX3"/>
    <property type="match status" value="1"/>
</dbReference>
<reference evidence="8 9" key="1">
    <citation type="submission" date="2016-05" db="EMBL/GenBank/DDBJ databases">
        <title>Nuclear genome of Blastocystis sp. subtype 1 NandII.</title>
        <authorList>
            <person name="Gentekaki E."/>
            <person name="Curtis B."/>
            <person name="Stairs C."/>
            <person name="Eme L."/>
            <person name="Herman E."/>
            <person name="Klimes V."/>
            <person name="Arias M.C."/>
            <person name="Elias M."/>
            <person name="Hilliou F."/>
            <person name="Klute M."/>
            <person name="Malik S.-B."/>
            <person name="Pightling A."/>
            <person name="Rachubinski R."/>
            <person name="Salas D."/>
            <person name="Schlacht A."/>
            <person name="Suga H."/>
            <person name="Archibald J."/>
            <person name="Ball S.G."/>
            <person name="Clark G."/>
            <person name="Dacks J."/>
            <person name="Van Der Giezen M."/>
            <person name="Tsaousis A."/>
            <person name="Roger A."/>
        </authorList>
    </citation>
    <scope>NUCLEOTIDE SEQUENCE [LARGE SCALE GENOMIC DNA]</scope>
    <source>
        <strain evidence="9">ATCC 50177 / NandII</strain>
    </source>
</reference>
<dbReference type="PROSITE" id="PS00194">
    <property type="entry name" value="THIOREDOXIN_1"/>
    <property type="match status" value="1"/>
</dbReference>
<dbReference type="STRING" id="478820.A0A196SC55"/>
<comment type="caution">
    <text evidence="8">The sequence shown here is derived from an EMBL/GenBank/DDBJ whole genome shotgun (WGS) entry which is preliminary data.</text>
</comment>
<dbReference type="Proteomes" id="UP000078348">
    <property type="component" value="Unassembled WGS sequence"/>
</dbReference>
<evidence type="ECO:0000313" key="8">
    <source>
        <dbReference type="EMBL" id="OAO14630.1"/>
    </source>
</evidence>
<keyword evidence="8" id="KW-0413">Isomerase</keyword>
<dbReference type="PANTHER" id="PTHR46426">
    <property type="entry name" value="PROTEIN DISULFIDE-ISOMERASE TMX3"/>
    <property type="match status" value="1"/>
</dbReference>
<dbReference type="InterPro" id="IPR017937">
    <property type="entry name" value="Thioredoxin_CS"/>
</dbReference>
<evidence type="ECO:0000256" key="6">
    <source>
        <dbReference type="SAM" id="SignalP"/>
    </source>
</evidence>
<evidence type="ECO:0000256" key="5">
    <source>
        <dbReference type="ARBA" id="ARBA00045246"/>
    </source>
</evidence>
<dbReference type="PROSITE" id="PS51352">
    <property type="entry name" value="THIOREDOXIN_2"/>
    <property type="match status" value="1"/>
</dbReference>
<gene>
    <name evidence="8" type="ORF">AV274_3673</name>
</gene>
<evidence type="ECO:0000256" key="4">
    <source>
        <dbReference type="ARBA" id="ARBA00023136"/>
    </source>
</evidence>
<proteinExistence type="predicted"/>
<dbReference type="Pfam" id="PF13848">
    <property type="entry name" value="Thioredoxin_6"/>
    <property type="match status" value="1"/>
</dbReference>
<dbReference type="InterPro" id="IPR013766">
    <property type="entry name" value="Thioredoxin_domain"/>
</dbReference>
<keyword evidence="3" id="KW-1133">Transmembrane helix</keyword>
<dbReference type="GO" id="GO:0005789">
    <property type="term" value="C:endoplasmic reticulum membrane"/>
    <property type="evidence" value="ECO:0007669"/>
    <property type="project" value="UniProtKB-SubCell"/>
</dbReference>
<dbReference type="EMBL" id="LXWW01000228">
    <property type="protein sequence ID" value="OAO14630.1"/>
    <property type="molecule type" value="Genomic_DNA"/>
</dbReference>
<dbReference type="CDD" id="cd02961">
    <property type="entry name" value="PDI_a_family"/>
    <property type="match status" value="1"/>
</dbReference>
<comment type="function">
    <text evidence="5">Probable disulfide isomerase, which participates in the folding of proteins containing disulfide bonds. May act as a dithiol oxidase. Acts as a regulator of endoplasmic reticulum-mitochondria contact sites via its ability to regulate redox signals.</text>
</comment>
<feature type="domain" description="Thioredoxin" evidence="7">
    <location>
        <begin position="8"/>
        <end position="135"/>
    </location>
</feature>
<dbReference type="InterPro" id="IPR052250">
    <property type="entry name" value="PDI_TMX3"/>
</dbReference>
<dbReference type="GO" id="GO:0016853">
    <property type="term" value="F:isomerase activity"/>
    <property type="evidence" value="ECO:0007669"/>
    <property type="project" value="UniProtKB-KW"/>
</dbReference>
<comment type="subcellular location">
    <subcellularLocation>
        <location evidence="1">Endoplasmic reticulum membrane</location>
        <topology evidence="1">Single-pass membrane protein</topology>
    </subcellularLocation>
</comment>
<keyword evidence="4" id="KW-0472">Membrane</keyword>